<organism evidence="2 3">
    <name type="scientific">Corchorus capsularis</name>
    <name type="common">Jute</name>
    <dbReference type="NCBI Taxonomy" id="210143"/>
    <lineage>
        <taxon>Eukaryota</taxon>
        <taxon>Viridiplantae</taxon>
        <taxon>Streptophyta</taxon>
        <taxon>Embryophyta</taxon>
        <taxon>Tracheophyta</taxon>
        <taxon>Spermatophyta</taxon>
        <taxon>Magnoliopsida</taxon>
        <taxon>eudicotyledons</taxon>
        <taxon>Gunneridae</taxon>
        <taxon>Pentapetalae</taxon>
        <taxon>rosids</taxon>
        <taxon>malvids</taxon>
        <taxon>Malvales</taxon>
        <taxon>Malvaceae</taxon>
        <taxon>Grewioideae</taxon>
        <taxon>Apeibeae</taxon>
        <taxon>Corchorus</taxon>
    </lineage>
</organism>
<proteinExistence type="predicted"/>
<evidence type="ECO:0000313" key="2">
    <source>
        <dbReference type="EMBL" id="OMO93992.1"/>
    </source>
</evidence>
<dbReference type="AlphaFoldDB" id="A0A1R3JGQ7"/>
<evidence type="ECO:0000256" key="1">
    <source>
        <dbReference type="SAM" id="MobiDB-lite"/>
    </source>
</evidence>
<sequence length="51" mass="5900">MPQREGTTRTVKIVNMIENQSYCTLMKPTTAPPRNRHVTPPRRSDETPFNT</sequence>
<name>A0A1R3JGQ7_COCAP</name>
<dbReference type="Proteomes" id="UP000188268">
    <property type="component" value="Unassembled WGS sequence"/>
</dbReference>
<feature type="region of interest" description="Disordered" evidence="1">
    <location>
        <begin position="26"/>
        <end position="51"/>
    </location>
</feature>
<dbReference type="EMBL" id="AWWV01008000">
    <property type="protein sequence ID" value="OMO93992.1"/>
    <property type="molecule type" value="Genomic_DNA"/>
</dbReference>
<keyword evidence="3" id="KW-1185">Reference proteome</keyword>
<evidence type="ECO:0000313" key="3">
    <source>
        <dbReference type="Proteomes" id="UP000188268"/>
    </source>
</evidence>
<comment type="caution">
    <text evidence="2">The sequence shown here is derived from an EMBL/GenBank/DDBJ whole genome shotgun (WGS) entry which is preliminary data.</text>
</comment>
<accession>A0A1R3JGQ7</accession>
<dbReference type="Gramene" id="OMO93992">
    <property type="protein sequence ID" value="OMO93992"/>
    <property type="gene ID" value="CCACVL1_06237"/>
</dbReference>
<reference evidence="2 3" key="1">
    <citation type="submission" date="2013-09" db="EMBL/GenBank/DDBJ databases">
        <title>Corchorus capsularis genome sequencing.</title>
        <authorList>
            <person name="Alam M."/>
            <person name="Haque M.S."/>
            <person name="Islam M.S."/>
            <person name="Emdad E.M."/>
            <person name="Islam M.M."/>
            <person name="Ahmed B."/>
            <person name="Halim A."/>
            <person name="Hossen Q.M.M."/>
            <person name="Hossain M.Z."/>
            <person name="Ahmed R."/>
            <person name="Khan M.M."/>
            <person name="Islam R."/>
            <person name="Rashid M.M."/>
            <person name="Khan S.A."/>
            <person name="Rahman M.S."/>
            <person name="Alam M."/>
        </authorList>
    </citation>
    <scope>NUCLEOTIDE SEQUENCE [LARGE SCALE GENOMIC DNA]</scope>
    <source>
        <strain evidence="3">cv. CVL-1</strain>
        <tissue evidence="2">Whole seedling</tissue>
    </source>
</reference>
<protein>
    <submittedName>
        <fullName evidence="2">Uncharacterized protein</fullName>
    </submittedName>
</protein>
<feature type="compositionally biased region" description="Basic and acidic residues" evidence="1">
    <location>
        <begin position="42"/>
        <end position="51"/>
    </location>
</feature>
<gene>
    <name evidence="2" type="ORF">CCACVL1_06237</name>
</gene>